<evidence type="ECO:0000259" key="2">
    <source>
        <dbReference type="Pfam" id="PF13635"/>
    </source>
</evidence>
<dbReference type="InterPro" id="IPR027417">
    <property type="entry name" value="P-loop_NTPase"/>
</dbReference>
<sequence>MASKGGDRIMELKNRSQYLDKLISVQDMEVIKVVTGIRRCGKSSLLKLMMAHLREQGVMEEQILSMNFESMQFADMDSKSLYQYVMERAPKGKRLYLFLDEVQKVRDWQDAVNSFRVDLYCDIYVTGSNAYLLSSELSTYLSGRYVEIKMLPLSFREFLDFHGYLLEEYKAPNGNVKQRARGKDGEAYELRDLFEAYAQFGGMPALAEAELDQERANMLLDGIYSAVVVRDILERGKRKEQRAVTDALLLRKIVLFLADNIGNNTSAASIGRTLVSEGLLDDGRKTKPAVQTISAYIDALLESYIFYEVKRFDIKGKDYLRTLGKYYIVDPGLRTYLLGNRGGDVGHILENIVYFELLRRGYEVAIGKVGEKEIDFIATKMNEKRYIQVTDNMNASETRTRELAPLQAVQDNYEKTVIAMDCDLISDVDGIKIVKALDFLLSEV</sequence>
<reference evidence="3" key="1">
    <citation type="submission" date="2020-08" db="EMBL/GenBank/DDBJ databases">
        <title>Genome public.</title>
        <authorList>
            <person name="Liu C."/>
            <person name="Sun Q."/>
        </authorList>
    </citation>
    <scope>NUCLEOTIDE SEQUENCE</scope>
    <source>
        <strain evidence="3">BX15</strain>
    </source>
</reference>
<feature type="domain" description="AAA" evidence="1">
    <location>
        <begin position="31"/>
        <end position="159"/>
    </location>
</feature>
<proteinExistence type="predicted"/>
<dbReference type="Pfam" id="PF13635">
    <property type="entry name" value="DUF4143"/>
    <property type="match status" value="1"/>
</dbReference>
<comment type="caution">
    <text evidence="3">The sequence shown here is derived from an EMBL/GenBank/DDBJ whole genome shotgun (WGS) entry which is preliminary data.</text>
</comment>
<keyword evidence="3" id="KW-0547">Nucleotide-binding</keyword>
<dbReference type="InterPro" id="IPR041682">
    <property type="entry name" value="AAA_14"/>
</dbReference>
<dbReference type="Pfam" id="PF13173">
    <property type="entry name" value="AAA_14"/>
    <property type="match status" value="1"/>
</dbReference>
<gene>
    <name evidence="3" type="ORF">H8Z83_16950</name>
</gene>
<keyword evidence="4" id="KW-1185">Reference proteome</keyword>
<dbReference type="SUPFAM" id="SSF52540">
    <property type="entry name" value="P-loop containing nucleoside triphosphate hydrolases"/>
    <property type="match status" value="1"/>
</dbReference>
<evidence type="ECO:0000313" key="4">
    <source>
        <dbReference type="Proteomes" id="UP000620327"/>
    </source>
</evidence>
<feature type="domain" description="DUF4143" evidence="2">
    <location>
        <begin position="243"/>
        <end position="387"/>
    </location>
</feature>
<name>A0A923S8Q9_9FIRM</name>
<evidence type="ECO:0000313" key="3">
    <source>
        <dbReference type="EMBL" id="MBC5771981.1"/>
    </source>
</evidence>
<dbReference type="PANTHER" id="PTHR33295">
    <property type="entry name" value="ATPASE"/>
    <property type="match status" value="1"/>
</dbReference>
<accession>A0A923S8Q9</accession>
<evidence type="ECO:0000259" key="1">
    <source>
        <dbReference type="Pfam" id="PF13173"/>
    </source>
</evidence>
<organism evidence="3 4">
    <name type="scientific">Dysosmobacter segnis</name>
    <dbReference type="NCBI Taxonomy" id="2763042"/>
    <lineage>
        <taxon>Bacteria</taxon>
        <taxon>Bacillati</taxon>
        <taxon>Bacillota</taxon>
        <taxon>Clostridia</taxon>
        <taxon>Eubacteriales</taxon>
        <taxon>Oscillospiraceae</taxon>
        <taxon>Dysosmobacter</taxon>
    </lineage>
</organism>
<dbReference type="GO" id="GO:0005524">
    <property type="term" value="F:ATP binding"/>
    <property type="evidence" value="ECO:0007669"/>
    <property type="project" value="UniProtKB-KW"/>
</dbReference>
<dbReference type="Proteomes" id="UP000620327">
    <property type="component" value="Unassembled WGS sequence"/>
</dbReference>
<protein>
    <submittedName>
        <fullName evidence="3">ATP-binding protein</fullName>
    </submittedName>
</protein>
<dbReference type="AlphaFoldDB" id="A0A923S8Q9"/>
<keyword evidence="3" id="KW-0067">ATP-binding</keyword>
<dbReference type="InterPro" id="IPR025420">
    <property type="entry name" value="DUF4143"/>
</dbReference>
<dbReference type="EMBL" id="JACOQI010000026">
    <property type="protein sequence ID" value="MBC5771981.1"/>
    <property type="molecule type" value="Genomic_DNA"/>
</dbReference>
<dbReference type="PANTHER" id="PTHR33295:SF20">
    <property type="entry name" value="ATPASE"/>
    <property type="match status" value="1"/>
</dbReference>